<keyword evidence="3" id="KW-1185">Reference proteome</keyword>
<dbReference type="EMBL" id="JBHDLN010000003">
    <property type="protein sequence ID" value="MFB0841779.1"/>
    <property type="molecule type" value="Genomic_DNA"/>
</dbReference>
<accession>A0ABV4UWM3</accession>
<gene>
    <name evidence="2" type="ORF">ACEU3E_06340</name>
</gene>
<evidence type="ECO:0000313" key="3">
    <source>
        <dbReference type="Proteomes" id="UP001575622"/>
    </source>
</evidence>
<keyword evidence="1" id="KW-0175">Coiled coil</keyword>
<dbReference type="RefSeq" id="WP_373949405.1">
    <property type="nucleotide sequence ID" value="NZ_JBHDLN010000003.1"/>
</dbReference>
<evidence type="ECO:0000256" key="1">
    <source>
        <dbReference type="SAM" id="Coils"/>
    </source>
</evidence>
<comment type="caution">
    <text evidence="2">The sequence shown here is derived from an EMBL/GenBank/DDBJ whole genome shotgun (WGS) entry which is preliminary data.</text>
</comment>
<name>A0ABV4UWM3_9BACL</name>
<dbReference type="Proteomes" id="UP001575622">
    <property type="component" value="Unassembled WGS sequence"/>
</dbReference>
<evidence type="ECO:0000313" key="2">
    <source>
        <dbReference type="EMBL" id="MFB0841779.1"/>
    </source>
</evidence>
<sequence length="56" mass="6771">MNEFVYAPVMAGIWQQHQVWDGTYTLDDLLDAHEMLEVRYENERRAYEAAERRQQP</sequence>
<dbReference type="InterPro" id="IPR054182">
    <property type="entry name" value="DUF6889"/>
</dbReference>
<reference evidence="2 3" key="1">
    <citation type="submission" date="2024-09" db="EMBL/GenBank/DDBJ databases">
        <authorList>
            <person name="Makale K.P.P."/>
            <person name="Makhzoum A."/>
            <person name="Rantong G."/>
            <person name="Rahube T.O."/>
        </authorList>
    </citation>
    <scope>NUCLEOTIDE SEQUENCE [LARGE SCALE GENOMIC DNA]</scope>
    <source>
        <strain evidence="2 3">KM_D13</strain>
    </source>
</reference>
<feature type="coiled-coil region" evidence="1">
    <location>
        <begin position="26"/>
        <end position="53"/>
    </location>
</feature>
<dbReference type="Pfam" id="PF21829">
    <property type="entry name" value="DUF6889"/>
    <property type="match status" value="1"/>
</dbReference>
<proteinExistence type="predicted"/>
<protein>
    <submittedName>
        <fullName evidence="2">Uncharacterized protein</fullName>
    </submittedName>
</protein>
<organism evidence="2 3">
    <name type="scientific">Paenibacillus oleatilyticus</name>
    <dbReference type="NCBI Taxonomy" id="2594886"/>
    <lineage>
        <taxon>Bacteria</taxon>
        <taxon>Bacillati</taxon>
        <taxon>Bacillota</taxon>
        <taxon>Bacilli</taxon>
        <taxon>Bacillales</taxon>
        <taxon>Paenibacillaceae</taxon>
        <taxon>Paenibacillus</taxon>
    </lineage>
</organism>